<keyword evidence="3 5" id="KW-1133">Transmembrane helix</keyword>
<feature type="transmembrane region" description="Helical" evidence="5">
    <location>
        <begin position="249"/>
        <end position="270"/>
    </location>
</feature>
<dbReference type="Pfam" id="PF06664">
    <property type="entry name" value="WLS-like_TM"/>
    <property type="match status" value="1"/>
</dbReference>
<protein>
    <submittedName>
        <fullName evidence="8">Transmembrane protein-like</fullName>
    </submittedName>
</protein>
<dbReference type="PANTHER" id="PTHR31918">
    <property type="entry name" value="TRANSMEMBRANE PROTEIN 181"/>
    <property type="match status" value="1"/>
</dbReference>
<feature type="transmembrane region" description="Helical" evidence="5">
    <location>
        <begin position="282"/>
        <end position="301"/>
    </location>
</feature>
<evidence type="ECO:0000256" key="5">
    <source>
        <dbReference type="SAM" id="Phobius"/>
    </source>
</evidence>
<keyword evidence="9" id="KW-1185">Reference proteome</keyword>
<dbReference type="GO" id="GO:0016020">
    <property type="term" value="C:membrane"/>
    <property type="evidence" value="ECO:0007669"/>
    <property type="project" value="UniProtKB-SubCell"/>
</dbReference>
<dbReference type="InterPro" id="IPR040416">
    <property type="entry name" value="TMEM181"/>
</dbReference>
<evidence type="ECO:0000313" key="8">
    <source>
        <dbReference type="EMBL" id="RNA21545.1"/>
    </source>
</evidence>
<dbReference type="GO" id="GO:0015643">
    <property type="term" value="F:toxic substance binding"/>
    <property type="evidence" value="ECO:0007669"/>
    <property type="project" value="InterPro"/>
</dbReference>
<evidence type="ECO:0000313" key="9">
    <source>
        <dbReference type="Proteomes" id="UP000276133"/>
    </source>
</evidence>
<feature type="transmembrane region" description="Helical" evidence="5">
    <location>
        <begin position="321"/>
        <end position="342"/>
    </location>
</feature>
<feature type="domain" description="TMEM181 GOLD" evidence="7">
    <location>
        <begin position="68"/>
        <end position="173"/>
    </location>
</feature>
<feature type="domain" description="Wntless-like transmembrane" evidence="6">
    <location>
        <begin position="175"/>
        <end position="426"/>
    </location>
</feature>
<dbReference type="PANTHER" id="PTHR31918:SF1">
    <property type="entry name" value="TRANSMEMBRANE PROTEIN 181"/>
    <property type="match status" value="1"/>
</dbReference>
<sequence length="469" mass="55808">MKSIYSDYGVSIKLRLYSMQKHQILVVFLCFFSAFFLTTTIGIFGPEMLTTIASNLTRAEISKPSAIIFESPNLGKFHQQLWLTGQPIIHGRKEEFVKQFTLSIRHLTTKNQHLEFLNRSRNIHCKNEICDVFNILHLDYLHNEKYHLKLKFLSIDDLENFNIENFLFKFNSYDPSFTKLELWYRFSFLFITLIVLILYNNSLKKYSLRDWSIEQKWIFILLRSLIFFNNPLLPLIVLVDSWIPHLLDAIFQSTFLALLMVFWLSIFHGFRHNDRNFTTFYIPKFVIVFSIWLISLFLLLWQQFRSLNDPSYNLSIDENYYFVFRILLFFFLVVYLLFLLYLMVRAVAELKKMPYFGIRIKFASIMMLIVIFSLLIIALMRLKSDSFKQSLFENFTKNYRNTTEFCALFSIINIYMYTLAYVYSPAKNASIDSDYADNPTFAMLNDTDEEDVNGAFKQNSSILKRIKIY</sequence>
<dbReference type="Pfam" id="PF21885">
    <property type="entry name" value="TMEM181_GOLD"/>
    <property type="match status" value="1"/>
</dbReference>
<keyword evidence="2 5" id="KW-0812">Transmembrane</keyword>
<comment type="caution">
    <text evidence="8">The sequence shown here is derived from an EMBL/GenBank/DDBJ whole genome shotgun (WGS) entry which is preliminary data.</text>
</comment>
<evidence type="ECO:0000256" key="4">
    <source>
        <dbReference type="ARBA" id="ARBA00023136"/>
    </source>
</evidence>
<comment type="subcellular location">
    <subcellularLocation>
        <location evidence="1">Membrane</location>
        <topology evidence="1">Multi-pass membrane protein</topology>
    </subcellularLocation>
</comment>
<evidence type="ECO:0000259" key="7">
    <source>
        <dbReference type="Pfam" id="PF21885"/>
    </source>
</evidence>
<feature type="transmembrane region" description="Helical" evidence="5">
    <location>
        <begin position="24"/>
        <end position="45"/>
    </location>
</feature>
<dbReference type="InterPro" id="IPR054077">
    <property type="entry name" value="TMEM181_GOLD"/>
</dbReference>
<evidence type="ECO:0000256" key="2">
    <source>
        <dbReference type="ARBA" id="ARBA00022692"/>
    </source>
</evidence>
<dbReference type="STRING" id="10195.A0A3M7RE35"/>
<evidence type="ECO:0000256" key="1">
    <source>
        <dbReference type="ARBA" id="ARBA00004141"/>
    </source>
</evidence>
<reference evidence="8 9" key="1">
    <citation type="journal article" date="2018" name="Sci. Rep.">
        <title>Genomic signatures of local adaptation to the degree of environmental predictability in rotifers.</title>
        <authorList>
            <person name="Franch-Gras L."/>
            <person name="Hahn C."/>
            <person name="Garcia-Roger E.M."/>
            <person name="Carmona M.J."/>
            <person name="Serra M."/>
            <person name="Gomez A."/>
        </authorList>
    </citation>
    <scope>NUCLEOTIDE SEQUENCE [LARGE SCALE GENOMIC DNA]</scope>
    <source>
        <strain evidence="8">HYR1</strain>
    </source>
</reference>
<organism evidence="8 9">
    <name type="scientific">Brachionus plicatilis</name>
    <name type="common">Marine rotifer</name>
    <name type="synonym">Brachionus muelleri</name>
    <dbReference type="NCBI Taxonomy" id="10195"/>
    <lineage>
        <taxon>Eukaryota</taxon>
        <taxon>Metazoa</taxon>
        <taxon>Spiralia</taxon>
        <taxon>Gnathifera</taxon>
        <taxon>Rotifera</taxon>
        <taxon>Eurotatoria</taxon>
        <taxon>Monogononta</taxon>
        <taxon>Pseudotrocha</taxon>
        <taxon>Ploima</taxon>
        <taxon>Brachionidae</taxon>
        <taxon>Brachionus</taxon>
    </lineage>
</organism>
<feature type="transmembrane region" description="Helical" evidence="5">
    <location>
        <begin position="182"/>
        <end position="199"/>
    </location>
</feature>
<dbReference type="InterPro" id="IPR047843">
    <property type="entry name" value="WLS-like_TM"/>
</dbReference>
<dbReference type="AlphaFoldDB" id="A0A3M7RE35"/>
<feature type="transmembrane region" description="Helical" evidence="5">
    <location>
        <begin position="402"/>
        <end position="423"/>
    </location>
</feature>
<feature type="transmembrane region" description="Helical" evidence="5">
    <location>
        <begin position="220"/>
        <end position="243"/>
    </location>
</feature>
<feature type="transmembrane region" description="Helical" evidence="5">
    <location>
        <begin position="362"/>
        <end position="382"/>
    </location>
</feature>
<evidence type="ECO:0000256" key="3">
    <source>
        <dbReference type="ARBA" id="ARBA00022989"/>
    </source>
</evidence>
<evidence type="ECO:0000259" key="6">
    <source>
        <dbReference type="Pfam" id="PF06664"/>
    </source>
</evidence>
<keyword evidence="4 5" id="KW-0472">Membrane</keyword>
<dbReference type="EMBL" id="REGN01003643">
    <property type="protein sequence ID" value="RNA21545.1"/>
    <property type="molecule type" value="Genomic_DNA"/>
</dbReference>
<dbReference type="OrthoDB" id="28186at2759"/>
<dbReference type="Proteomes" id="UP000276133">
    <property type="component" value="Unassembled WGS sequence"/>
</dbReference>
<accession>A0A3M7RE35</accession>
<name>A0A3M7RE35_BRAPC</name>
<gene>
    <name evidence="8" type="ORF">BpHYR1_045749</name>
</gene>
<proteinExistence type="predicted"/>